<dbReference type="InterPro" id="IPR043504">
    <property type="entry name" value="Peptidase_S1_PA_chymotrypsin"/>
</dbReference>
<dbReference type="EMBL" id="FWZT01000026">
    <property type="protein sequence ID" value="SMF71295.1"/>
    <property type="molecule type" value="Genomic_DNA"/>
</dbReference>
<dbReference type="Pfam" id="PF00089">
    <property type="entry name" value="Trypsin"/>
    <property type="match status" value="1"/>
</dbReference>
<evidence type="ECO:0000259" key="3">
    <source>
        <dbReference type="PROSITE" id="PS50240"/>
    </source>
</evidence>
<dbReference type="PRINTS" id="PR00722">
    <property type="entry name" value="CHYMOTRYPSIN"/>
</dbReference>
<keyword evidence="2" id="KW-1015">Disulfide bond</keyword>
<dbReference type="InterPro" id="IPR001254">
    <property type="entry name" value="Trypsin_dom"/>
</dbReference>
<gene>
    <name evidence="4" type="ORF">SAMN06296036_12666</name>
</gene>
<evidence type="ECO:0000256" key="2">
    <source>
        <dbReference type="ARBA" id="ARBA00023157"/>
    </source>
</evidence>
<dbReference type="Gene3D" id="2.40.10.10">
    <property type="entry name" value="Trypsin-like serine proteases"/>
    <property type="match status" value="1"/>
</dbReference>
<keyword evidence="5" id="KW-1185">Reference proteome</keyword>
<feature type="domain" description="Peptidase S1" evidence="3">
    <location>
        <begin position="34"/>
        <end position="280"/>
    </location>
</feature>
<dbReference type="PANTHER" id="PTHR24276:SF98">
    <property type="entry name" value="FI18310P1-RELATED"/>
    <property type="match status" value="1"/>
</dbReference>
<dbReference type="AlphaFoldDB" id="A0A1Y6CR99"/>
<dbReference type="InterPro" id="IPR018114">
    <property type="entry name" value="TRYPSIN_HIS"/>
</dbReference>
<dbReference type="InterPro" id="IPR050430">
    <property type="entry name" value="Peptidase_S1"/>
</dbReference>
<dbReference type="RefSeq" id="WP_132324223.1">
    <property type="nucleotide sequence ID" value="NZ_FWZT01000026.1"/>
</dbReference>
<accession>A0A1Y6CR99</accession>
<protein>
    <submittedName>
        <fullName evidence="4">Trypsin</fullName>
    </submittedName>
</protein>
<sequence length="282" mass="30417">MIKSFLKASFVLFAIQPLSSCSNENSKATSKIDIFKGEDVNPEDYSPVARLDRSLCSAVAIADDLFLTAAHCVSTCVGLTIGQQINSDIQCELQADLSEMTVSGAGGTYQVVNVQFPERVKMRNNITLAGFDLALIQVDRTYEGGFWAYAKKGDSTIDTLLKANQGRFRSQLGSLEALGYGSNGRQGSIGQLRRGMMSFRGFYSFNDEEIHIGALQAHHACAGDSGGPAIVQTEDGPVVVGISSRLFNLDYPSICAVTDGSLYTNLMSPIVSDWLEQAISKI</sequence>
<dbReference type="PROSITE" id="PS50240">
    <property type="entry name" value="TRYPSIN_DOM"/>
    <property type="match status" value="1"/>
</dbReference>
<dbReference type="InterPro" id="IPR001314">
    <property type="entry name" value="Peptidase_S1A"/>
</dbReference>
<comment type="similarity">
    <text evidence="1">Belongs to the peptidase S1 family.</text>
</comment>
<dbReference type="SUPFAM" id="SSF50494">
    <property type="entry name" value="Trypsin-like serine proteases"/>
    <property type="match status" value="1"/>
</dbReference>
<dbReference type="InterPro" id="IPR009003">
    <property type="entry name" value="Peptidase_S1_PA"/>
</dbReference>
<dbReference type="PANTHER" id="PTHR24276">
    <property type="entry name" value="POLYSERASE-RELATED"/>
    <property type="match status" value="1"/>
</dbReference>
<dbReference type="Proteomes" id="UP000192907">
    <property type="component" value="Unassembled WGS sequence"/>
</dbReference>
<evidence type="ECO:0000256" key="1">
    <source>
        <dbReference type="ARBA" id="ARBA00007664"/>
    </source>
</evidence>
<dbReference type="OrthoDB" id="9813836at2"/>
<dbReference type="PROSITE" id="PS00134">
    <property type="entry name" value="TRYPSIN_HIS"/>
    <property type="match status" value="1"/>
</dbReference>
<organism evidence="4 5">
    <name type="scientific">Pseudobacteriovorax antillogorgiicola</name>
    <dbReference type="NCBI Taxonomy" id="1513793"/>
    <lineage>
        <taxon>Bacteria</taxon>
        <taxon>Pseudomonadati</taxon>
        <taxon>Bdellovibrionota</taxon>
        <taxon>Oligoflexia</taxon>
        <taxon>Oligoflexales</taxon>
        <taxon>Pseudobacteriovoracaceae</taxon>
        <taxon>Pseudobacteriovorax</taxon>
    </lineage>
</organism>
<proteinExistence type="inferred from homology"/>
<reference evidence="5" key="1">
    <citation type="submission" date="2017-04" db="EMBL/GenBank/DDBJ databases">
        <authorList>
            <person name="Varghese N."/>
            <person name="Submissions S."/>
        </authorList>
    </citation>
    <scope>NUCLEOTIDE SEQUENCE [LARGE SCALE GENOMIC DNA]</scope>
    <source>
        <strain evidence="5">RKEM611</strain>
    </source>
</reference>
<evidence type="ECO:0000313" key="5">
    <source>
        <dbReference type="Proteomes" id="UP000192907"/>
    </source>
</evidence>
<name>A0A1Y6CR99_9BACT</name>
<dbReference type="SMART" id="SM00020">
    <property type="entry name" value="Tryp_SPc"/>
    <property type="match status" value="1"/>
</dbReference>
<dbReference type="GO" id="GO:0006508">
    <property type="term" value="P:proteolysis"/>
    <property type="evidence" value="ECO:0007669"/>
    <property type="project" value="InterPro"/>
</dbReference>
<evidence type="ECO:0000313" key="4">
    <source>
        <dbReference type="EMBL" id="SMF71295.1"/>
    </source>
</evidence>
<dbReference type="GO" id="GO:0004252">
    <property type="term" value="F:serine-type endopeptidase activity"/>
    <property type="evidence" value="ECO:0007669"/>
    <property type="project" value="InterPro"/>
</dbReference>
<dbReference type="STRING" id="1513793.SAMN06296036_12666"/>